<proteinExistence type="predicted"/>
<dbReference type="Proteomes" id="UP000821845">
    <property type="component" value="Chromosome 2"/>
</dbReference>
<evidence type="ECO:0000313" key="1">
    <source>
        <dbReference type="EMBL" id="KAH6938667.1"/>
    </source>
</evidence>
<accession>A0ACB7SX98</accession>
<reference evidence="1" key="1">
    <citation type="submission" date="2020-05" db="EMBL/GenBank/DDBJ databases">
        <title>Large-scale comparative analyses of tick genomes elucidate their genetic diversity and vector capacities.</title>
        <authorList>
            <person name="Jia N."/>
            <person name="Wang J."/>
            <person name="Shi W."/>
            <person name="Du L."/>
            <person name="Sun Y."/>
            <person name="Zhan W."/>
            <person name="Jiang J."/>
            <person name="Wang Q."/>
            <person name="Zhang B."/>
            <person name="Ji P."/>
            <person name="Sakyi L.B."/>
            <person name="Cui X."/>
            <person name="Yuan T."/>
            <person name="Jiang B."/>
            <person name="Yang W."/>
            <person name="Lam T.T.-Y."/>
            <person name="Chang Q."/>
            <person name="Ding S."/>
            <person name="Wang X."/>
            <person name="Zhu J."/>
            <person name="Ruan X."/>
            <person name="Zhao L."/>
            <person name="Wei J."/>
            <person name="Que T."/>
            <person name="Du C."/>
            <person name="Cheng J."/>
            <person name="Dai P."/>
            <person name="Han X."/>
            <person name="Huang E."/>
            <person name="Gao Y."/>
            <person name="Liu J."/>
            <person name="Shao H."/>
            <person name="Ye R."/>
            <person name="Li L."/>
            <person name="Wei W."/>
            <person name="Wang X."/>
            <person name="Wang C."/>
            <person name="Yang T."/>
            <person name="Huo Q."/>
            <person name="Li W."/>
            <person name="Guo W."/>
            <person name="Chen H."/>
            <person name="Zhou L."/>
            <person name="Ni X."/>
            <person name="Tian J."/>
            <person name="Zhou Y."/>
            <person name="Sheng Y."/>
            <person name="Liu T."/>
            <person name="Pan Y."/>
            <person name="Xia L."/>
            <person name="Li J."/>
            <person name="Zhao F."/>
            <person name="Cao W."/>
        </authorList>
    </citation>
    <scope>NUCLEOTIDE SEQUENCE</scope>
    <source>
        <strain evidence="1">Hyas-2018</strain>
    </source>
</reference>
<gene>
    <name evidence="1" type="ORF">HPB50_011681</name>
</gene>
<sequence>MGSCCAVPGCSLRSGTNLLSQVRTFRFPIEDDRRNAWIAAVRRDKWQPTKGSQICSAHFIQGQPDPNHPDYIPTVFSYRAQRNPQQKMARYERAQKKTSLEQPECAADSN</sequence>
<dbReference type="EMBL" id="CM023482">
    <property type="protein sequence ID" value="KAH6938667.1"/>
    <property type="molecule type" value="Genomic_DNA"/>
</dbReference>
<keyword evidence="2" id="KW-1185">Reference proteome</keyword>
<comment type="caution">
    <text evidence="1">The sequence shown here is derived from an EMBL/GenBank/DDBJ whole genome shotgun (WGS) entry which is preliminary data.</text>
</comment>
<name>A0ACB7SX98_HYAAI</name>
<evidence type="ECO:0000313" key="2">
    <source>
        <dbReference type="Proteomes" id="UP000821845"/>
    </source>
</evidence>
<protein>
    <submittedName>
        <fullName evidence="1">Uncharacterized protein</fullName>
    </submittedName>
</protein>
<organism evidence="1 2">
    <name type="scientific">Hyalomma asiaticum</name>
    <name type="common">Tick</name>
    <dbReference type="NCBI Taxonomy" id="266040"/>
    <lineage>
        <taxon>Eukaryota</taxon>
        <taxon>Metazoa</taxon>
        <taxon>Ecdysozoa</taxon>
        <taxon>Arthropoda</taxon>
        <taxon>Chelicerata</taxon>
        <taxon>Arachnida</taxon>
        <taxon>Acari</taxon>
        <taxon>Parasitiformes</taxon>
        <taxon>Ixodida</taxon>
        <taxon>Ixodoidea</taxon>
        <taxon>Ixodidae</taxon>
        <taxon>Hyalomminae</taxon>
        <taxon>Hyalomma</taxon>
    </lineage>
</organism>